<gene>
    <name evidence="2" type="ORF">AUR64_15400</name>
</gene>
<protein>
    <submittedName>
        <fullName evidence="2">Uncharacterized protein</fullName>
    </submittedName>
</protein>
<reference evidence="2 3" key="1">
    <citation type="submission" date="2015-12" db="EMBL/GenBank/DDBJ databases">
        <title>Haloprofundus marisrubri gen. nov., sp. nov., an extremely halophilic archaeon isolated from the Discovery deep brine-seawater interface in the Red Sea.</title>
        <authorList>
            <person name="Zhang G."/>
            <person name="Stingl U."/>
            <person name="Rashid M."/>
        </authorList>
    </citation>
    <scope>NUCLEOTIDE SEQUENCE [LARGE SCALE GENOMIC DNA]</scope>
    <source>
        <strain evidence="2 3">SB9</strain>
    </source>
</reference>
<accession>A0A0W1R6Y2</accession>
<dbReference type="OrthoDB" id="211576at2157"/>
<keyword evidence="3" id="KW-1185">Reference proteome</keyword>
<dbReference type="Proteomes" id="UP000054387">
    <property type="component" value="Unassembled WGS sequence"/>
</dbReference>
<feature type="region of interest" description="Disordered" evidence="1">
    <location>
        <begin position="98"/>
        <end position="121"/>
    </location>
</feature>
<evidence type="ECO:0000256" key="1">
    <source>
        <dbReference type="SAM" id="MobiDB-lite"/>
    </source>
</evidence>
<evidence type="ECO:0000313" key="2">
    <source>
        <dbReference type="EMBL" id="KTG09178.1"/>
    </source>
</evidence>
<proteinExistence type="predicted"/>
<dbReference type="RefSeq" id="WP_058582331.1">
    <property type="nucleotide sequence ID" value="NZ_LOPU01000029.1"/>
</dbReference>
<name>A0A0W1R6Y2_9EURY</name>
<organism evidence="2 3">
    <name type="scientific">Haloprofundus marisrubri</name>
    <dbReference type="NCBI Taxonomy" id="1514971"/>
    <lineage>
        <taxon>Archaea</taxon>
        <taxon>Methanobacteriati</taxon>
        <taxon>Methanobacteriota</taxon>
        <taxon>Stenosarchaea group</taxon>
        <taxon>Halobacteria</taxon>
        <taxon>Halobacteriales</taxon>
        <taxon>Haloferacaceae</taxon>
        <taxon>Haloprofundus</taxon>
    </lineage>
</organism>
<feature type="compositionally biased region" description="Basic and acidic residues" evidence="1">
    <location>
        <begin position="107"/>
        <end position="121"/>
    </location>
</feature>
<comment type="caution">
    <text evidence="2">The sequence shown here is derived from an EMBL/GenBank/DDBJ whole genome shotgun (WGS) entry which is preliminary data.</text>
</comment>
<sequence>METDRLPEGWHEESDPEFIDRKYDPRPVTVFRHVDHGATLVAMPSEPNAAHTESDTYRLAVADEETTNFGDVEPFAEVRGDDEALDAAETFAEAYNAEGGGDAGIEAGKRAVADERETGRK</sequence>
<dbReference type="EMBL" id="LOPU01000029">
    <property type="protein sequence ID" value="KTG09178.1"/>
    <property type="molecule type" value="Genomic_DNA"/>
</dbReference>
<dbReference type="AlphaFoldDB" id="A0A0W1R6Y2"/>
<evidence type="ECO:0000313" key="3">
    <source>
        <dbReference type="Proteomes" id="UP000054387"/>
    </source>
</evidence>